<dbReference type="InterPro" id="IPR005152">
    <property type="entry name" value="Lipase_secreted"/>
</dbReference>
<name>A0A7G5FF85_9CORY</name>
<keyword evidence="2" id="KW-1185">Reference proteome</keyword>
<dbReference type="Pfam" id="PF03583">
    <property type="entry name" value="LIP"/>
    <property type="match status" value="1"/>
</dbReference>
<dbReference type="GO" id="GO:0004806">
    <property type="term" value="F:triacylglycerol lipase activity"/>
    <property type="evidence" value="ECO:0007669"/>
    <property type="project" value="InterPro"/>
</dbReference>
<proteinExistence type="predicted"/>
<dbReference type="AlphaFoldDB" id="A0A7G5FF85"/>
<dbReference type="SUPFAM" id="SSF53474">
    <property type="entry name" value="alpha/beta-Hydrolases"/>
    <property type="match status" value="1"/>
</dbReference>
<dbReference type="PANTHER" id="PTHR34853:SF1">
    <property type="entry name" value="LIPASE 5"/>
    <property type="match status" value="1"/>
</dbReference>
<sequence length="416" mass="46278">MRLRRYRLSDVQLLAHVSAPLRRDFIRFLLRRQPVRRTIIDDVKVPNFGGSERVFGMAPGTVTEVGPLRFLGAREQAQRFEYVTTDSHGRQLTATGGLIRSAASWPYGERPVIGFAPSTQGVAQHCDPSHSCAIGLKVFLDKPRDAIMAYELPVMLAFLRQGCDVVFIDYPRDPDAAIQYYVDHIAAGQSLYDALRASRTLGISDTQQIGLWGFSQGTGAVGWCVENPQLPARAAVVGAPPSTLLDVMSHVDGSLVVGTLAYSFMGLMAETPELWEILWPLLNEHGRRQVLANIGTCAGGTVLASGWEHTRKWTVDGRSFSEVVSEIPLVRAALERQELGHCPPAMPVRLWGSRNDDVIPVEQVQRLRDRWSALGGAVSYTESRLVRLPGRTSLNHFLPYYLSVPQQMEWLLERLH</sequence>
<dbReference type="RefSeq" id="WP_182386098.1">
    <property type="nucleotide sequence ID" value="NZ_CP059833.1"/>
</dbReference>
<gene>
    <name evidence="1" type="ORF">HW450_00470</name>
</gene>
<dbReference type="Proteomes" id="UP000515570">
    <property type="component" value="Chromosome"/>
</dbReference>
<protein>
    <submittedName>
        <fullName evidence="1">Triacylglycerol lipase</fullName>
    </submittedName>
</protein>
<evidence type="ECO:0000313" key="2">
    <source>
        <dbReference type="Proteomes" id="UP000515570"/>
    </source>
</evidence>
<accession>A0A7G5FF85</accession>
<dbReference type="PANTHER" id="PTHR34853">
    <property type="match status" value="1"/>
</dbReference>
<dbReference type="GO" id="GO:0016042">
    <property type="term" value="P:lipid catabolic process"/>
    <property type="evidence" value="ECO:0007669"/>
    <property type="project" value="InterPro"/>
</dbReference>
<dbReference type="Gene3D" id="1.10.260.130">
    <property type="match status" value="1"/>
</dbReference>
<dbReference type="Gene3D" id="3.40.50.1820">
    <property type="entry name" value="alpha/beta hydrolase"/>
    <property type="match status" value="1"/>
</dbReference>
<reference evidence="1 2" key="1">
    <citation type="submission" date="2020-07" db="EMBL/GenBank/DDBJ databases">
        <title>non toxigenic Corynebacterium sp. nov from a clinical source.</title>
        <authorList>
            <person name="Bernier A.-M."/>
            <person name="Bernard K."/>
        </authorList>
    </citation>
    <scope>NUCLEOTIDE SEQUENCE [LARGE SCALE GENOMIC DNA]</scope>
    <source>
        <strain evidence="2">NML 93-0612</strain>
    </source>
</reference>
<organism evidence="1 2">
    <name type="scientific">Corynebacterium hindlerae</name>
    <dbReference type="NCBI Taxonomy" id="699041"/>
    <lineage>
        <taxon>Bacteria</taxon>
        <taxon>Bacillati</taxon>
        <taxon>Actinomycetota</taxon>
        <taxon>Actinomycetes</taxon>
        <taxon>Mycobacteriales</taxon>
        <taxon>Corynebacteriaceae</taxon>
        <taxon>Corynebacterium</taxon>
    </lineage>
</organism>
<dbReference type="EMBL" id="CP059833">
    <property type="protein sequence ID" value="QMV85276.1"/>
    <property type="molecule type" value="Genomic_DNA"/>
</dbReference>
<dbReference type="InterPro" id="IPR029058">
    <property type="entry name" value="AB_hydrolase_fold"/>
</dbReference>
<evidence type="ECO:0000313" key="1">
    <source>
        <dbReference type="EMBL" id="QMV85276.1"/>
    </source>
</evidence>